<name>A0AAN7GQ35_9MYRT</name>
<evidence type="ECO:0000313" key="2">
    <source>
        <dbReference type="Proteomes" id="UP001345219"/>
    </source>
</evidence>
<gene>
    <name evidence="1" type="ORF">SAY87_010149</name>
</gene>
<dbReference type="EMBL" id="JAXIOK010000022">
    <property type="protein sequence ID" value="KAK4743837.1"/>
    <property type="molecule type" value="Genomic_DNA"/>
</dbReference>
<protein>
    <submittedName>
        <fullName evidence="1">Uncharacterized protein</fullName>
    </submittedName>
</protein>
<keyword evidence="2" id="KW-1185">Reference proteome</keyword>
<dbReference type="PANTHER" id="PTHR33730">
    <property type="entry name" value="OS05G0542732 PROTEIN-RELATED"/>
    <property type="match status" value="1"/>
</dbReference>
<comment type="caution">
    <text evidence="1">The sequence shown here is derived from an EMBL/GenBank/DDBJ whole genome shotgun (WGS) entry which is preliminary data.</text>
</comment>
<reference evidence="1 2" key="1">
    <citation type="journal article" date="2023" name="Hortic Res">
        <title>Pangenome of water caltrop reveals structural variations and asymmetric subgenome divergence after allopolyploidization.</title>
        <authorList>
            <person name="Zhang X."/>
            <person name="Chen Y."/>
            <person name="Wang L."/>
            <person name="Yuan Y."/>
            <person name="Fang M."/>
            <person name="Shi L."/>
            <person name="Lu R."/>
            <person name="Comes H.P."/>
            <person name="Ma Y."/>
            <person name="Chen Y."/>
            <person name="Huang G."/>
            <person name="Zhou Y."/>
            <person name="Zheng Z."/>
            <person name="Qiu Y."/>
        </authorList>
    </citation>
    <scope>NUCLEOTIDE SEQUENCE [LARGE SCALE GENOMIC DNA]</scope>
    <source>
        <tissue evidence="1">Roots</tissue>
    </source>
</reference>
<dbReference type="InterPro" id="IPR031421">
    <property type="entry name" value="DUF4666"/>
</dbReference>
<organism evidence="1 2">
    <name type="scientific">Trapa incisa</name>
    <dbReference type="NCBI Taxonomy" id="236973"/>
    <lineage>
        <taxon>Eukaryota</taxon>
        <taxon>Viridiplantae</taxon>
        <taxon>Streptophyta</taxon>
        <taxon>Embryophyta</taxon>
        <taxon>Tracheophyta</taxon>
        <taxon>Spermatophyta</taxon>
        <taxon>Magnoliopsida</taxon>
        <taxon>eudicotyledons</taxon>
        <taxon>Gunneridae</taxon>
        <taxon>Pentapetalae</taxon>
        <taxon>rosids</taxon>
        <taxon>malvids</taxon>
        <taxon>Myrtales</taxon>
        <taxon>Lythraceae</taxon>
        <taxon>Trapa</taxon>
    </lineage>
</organism>
<sequence length="91" mass="9870">MTSLQRSSVSFRRQGSSGRIWNDAVVPERRSNMLNADKAGGSSGVQEEVFVARPHAESLPPSSSLSLESENRQQKCALSSLFGRCMGLSRA</sequence>
<dbReference type="PANTHER" id="PTHR33730:SF4">
    <property type="entry name" value="OS05G0542732 PROTEIN"/>
    <property type="match status" value="1"/>
</dbReference>
<dbReference type="AlphaFoldDB" id="A0AAN7GQ35"/>
<evidence type="ECO:0000313" key="1">
    <source>
        <dbReference type="EMBL" id="KAK4743837.1"/>
    </source>
</evidence>
<proteinExistence type="predicted"/>
<accession>A0AAN7GQ35</accession>
<dbReference type="Proteomes" id="UP001345219">
    <property type="component" value="Chromosome 9"/>
</dbReference>
<dbReference type="Pfam" id="PF15697">
    <property type="entry name" value="DUF4666"/>
    <property type="match status" value="1"/>
</dbReference>